<sequence length="216" mass="22162">MAGGGNRNDIYGSRMYGSGYPGIDGRGVAGRGFPFYFWPLAWGAAGAAVGGGTVAYLQSNEYGQPSNTSRPGGPMSAAAFQSSSTSSTFRVLADTDTVTSLLTSLKGNCSSSLDSSRTSTSVSPYGGYPQPQQVIQYYRASSIALTLDGYNNAAVSSPEGTPDTPLPAGVDTRLMDCLNQTIGLAAPLFSGSAASGPNIGVLGLVYVLWNILALLS</sequence>
<evidence type="ECO:0000313" key="1">
    <source>
        <dbReference type="EMBL" id="KAG5640997.1"/>
    </source>
</evidence>
<proteinExistence type="predicted"/>
<gene>
    <name evidence="1" type="ORF">DXG03_006439</name>
</gene>
<comment type="caution">
    <text evidence="1">The sequence shown here is derived from an EMBL/GenBank/DDBJ whole genome shotgun (WGS) entry which is preliminary data.</text>
</comment>
<reference evidence="1" key="2">
    <citation type="submission" date="2021-10" db="EMBL/GenBank/DDBJ databases">
        <title>Phylogenomics reveals ancestral predisposition of the termite-cultivated fungus Termitomyces towards a domesticated lifestyle.</title>
        <authorList>
            <person name="Auxier B."/>
            <person name="Grum-Grzhimaylo A."/>
            <person name="Cardenas M.E."/>
            <person name="Lodge J.D."/>
            <person name="Laessoe T."/>
            <person name="Pedersen O."/>
            <person name="Smith M.E."/>
            <person name="Kuyper T.W."/>
            <person name="Franco-Molano E.A."/>
            <person name="Baroni T.J."/>
            <person name="Aanen D.K."/>
        </authorList>
    </citation>
    <scope>NUCLEOTIDE SEQUENCE</scope>
    <source>
        <strain evidence="1">AP01</strain>
        <tissue evidence="1">Mycelium</tissue>
    </source>
</reference>
<dbReference type="OrthoDB" id="3365917at2759"/>
<dbReference type="Proteomes" id="UP000775547">
    <property type="component" value="Unassembled WGS sequence"/>
</dbReference>
<evidence type="ECO:0000313" key="2">
    <source>
        <dbReference type="Proteomes" id="UP000775547"/>
    </source>
</evidence>
<dbReference type="EMBL" id="JABCKV010000421">
    <property type="protein sequence ID" value="KAG5640997.1"/>
    <property type="molecule type" value="Genomic_DNA"/>
</dbReference>
<protein>
    <submittedName>
        <fullName evidence="1">Uncharacterized protein</fullName>
    </submittedName>
</protein>
<reference evidence="1" key="1">
    <citation type="submission" date="2020-07" db="EMBL/GenBank/DDBJ databases">
        <authorList>
            <person name="Nieuwenhuis M."/>
            <person name="Van De Peppel L.J.J."/>
        </authorList>
    </citation>
    <scope>NUCLEOTIDE SEQUENCE</scope>
    <source>
        <strain evidence="1">AP01</strain>
        <tissue evidence="1">Mycelium</tissue>
    </source>
</reference>
<keyword evidence="2" id="KW-1185">Reference proteome</keyword>
<organism evidence="1 2">
    <name type="scientific">Asterophora parasitica</name>
    <dbReference type="NCBI Taxonomy" id="117018"/>
    <lineage>
        <taxon>Eukaryota</taxon>
        <taxon>Fungi</taxon>
        <taxon>Dikarya</taxon>
        <taxon>Basidiomycota</taxon>
        <taxon>Agaricomycotina</taxon>
        <taxon>Agaricomycetes</taxon>
        <taxon>Agaricomycetidae</taxon>
        <taxon>Agaricales</taxon>
        <taxon>Tricholomatineae</taxon>
        <taxon>Lyophyllaceae</taxon>
        <taxon>Asterophora</taxon>
    </lineage>
</organism>
<name>A0A9P7FYQ0_9AGAR</name>
<accession>A0A9P7FYQ0</accession>
<dbReference type="AlphaFoldDB" id="A0A9P7FYQ0"/>